<feature type="transmembrane region" description="Helical" evidence="1">
    <location>
        <begin position="37"/>
        <end position="61"/>
    </location>
</feature>
<keyword evidence="1" id="KW-0812">Transmembrane</keyword>
<keyword evidence="1" id="KW-1133">Transmembrane helix</keyword>
<evidence type="ECO:0000256" key="1">
    <source>
        <dbReference type="SAM" id="Phobius"/>
    </source>
</evidence>
<dbReference type="EMBL" id="JADFTZ010000005">
    <property type="protein sequence ID" value="MBE9577225.1"/>
    <property type="molecule type" value="Genomic_DNA"/>
</dbReference>
<name>A0ABR9WU99_9FLAO</name>
<accession>A0ABR9WU99</accession>
<evidence type="ECO:0000313" key="3">
    <source>
        <dbReference type="Proteomes" id="UP000656274"/>
    </source>
</evidence>
<dbReference type="Proteomes" id="UP000656274">
    <property type="component" value="Unassembled WGS sequence"/>
</dbReference>
<evidence type="ECO:0008006" key="4">
    <source>
        <dbReference type="Google" id="ProtNLM"/>
    </source>
</evidence>
<gene>
    <name evidence="2" type="ORF">IM755_10930</name>
</gene>
<dbReference type="RefSeq" id="WP_194096728.1">
    <property type="nucleotide sequence ID" value="NZ_JADFTZ010000005.1"/>
</dbReference>
<feature type="transmembrane region" description="Helical" evidence="1">
    <location>
        <begin position="73"/>
        <end position="95"/>
    </location>
</feature>
<protein>
    <recommendedName>
        <fullName evidence="4">SMODS-associating 2TM beta-strand rich effector domain-containing protein</fullName>
    </recommendedName>
</protein>
<keyword evidence="1" id="KW-0472">Membrane</keyword>
<organism evidence="2 3">
    <name type="scientific">Flavobacterium proteolyticum</name>
    <dbReference type="NCBI Taxonomy" id="2911683"/>
    <lineage>
        <taxon>Bacteria</taxon>
        <taxon>Pseudomonadati</taxon>
        <taxon>Bacteroidota</taxon>
        <taxon>Flavobacteriia</taxon>
        <taxon>Flavobacteriales</taxon>
        <taxon>Flavobacteriaceae</taxon>
        <taxon>Flavobacterium</taxon>
    </lineage>
</organism>
<keyword evidence="3" id="KW-1185">Reference proteome</keyword>
<evidence type="ECO:0000313" key="2">
    <source>
        <dbReference type="EMBL" id="MBE9577225.1"/>
    </source>
</evidence>
<sequence>MYKIPKKREDVIGNLKLIIGVLGALCLLYSIRQYNNFVIIGLDVLLKVYTISGLFFAIIMYKIDLEYEKKNYDFILIFFQKFLTYGSIFTSLFFITNEYLSNNREYVISTMILEKKEGLGRSSNSITVNIKGTEKEINIHKYNFDEIKKSNFAHLKLKNGFWNTTLILDTKLIDKHYR</sequence>
<proteinExistence type="predicted"/>
<feature type="transmembrane region" description="Helical" evidence="1">
    <location>
        <begin position="12"/>
        <end position="31"/>
    </location>
</feature>
<reference evidence="2 3" key="1">
    <citation type="submission" date="2020-10" db="EMBL/GenBank/DDBJ databases">
        <title>The genome sequence of Flavobacterium aquaticum 1Y8A.</title>
        <authorList>
            <person name="Liu Y."/>
        </authorList>
    </citation>
    <scope>NUCLEOTIDE SEQUENCE [LARGE SCALE GENOMIC DNA]</scope>
    <source>
        <strain evidence="2 3">1Y8A</strain>
    </source>
</reference>
<comment type="caution">
    <text evidence="2">The sequence shown here is derived from an EMBL/GenBank/DDBJ whole genome shotgun (WGS) entry which is preliminary data.</text>
</comment>